<dbReference type="Pfam" id="PF00172">
    <property type="entry name" value="Zn_clus"/>
    <property type="match status" value="1"/>
</dbReference>
<dbReference type="GO" id="GO:0003677">
    <property type="term" value="F:DNA binding"/>
    <property type="evidence" value="ECO:0007669"/>
    <property type="project" value="UniProtKB-KW"/>
</dbReference>
<keyword evidence="8" id="KW-1185">Reference proteome</keyword>
<dbReference type="InterPro" id="IPR036864">
    <property type="entry name" value="Zn2-C6_fun-type_DNA-bd_sf"/>
</dbReference>
<dbReference type="InterPro" id="IPR021858">
    <property type="entry name" value="Fun_TF"/>
</dbReference>
<dbReference type="RefSeq" id="XP_016263418.1">
    <property type="nucleotide sequence ID" value="XM_016405212.1"/>
</dbReference>
<dbReference type="PANTHER" id="PTHR37534">
    <property type="entry name" value="TRANSCRIPTIONAL ACTIVATOR PROTEIN UGA3"/>
    <property type="match status" value="1"/>
</dbReference>
<evidence type="ECO:0000259" key="6">
    <source>
        <dbReference type="PROSITE" id="PS50048"/>
    </source>
</evidence>
<keyword evidence="2" id="KW-0805">Transcription regulation</keyword>
<accession>A0A0D2C0H0</accession>
<dbReference type="SUPFAM" id="SSF57701">
    <property type="entry name" value="Zn2/Cys6 DNA-binding domain"/>
    <property type="match status" value="1"/>
</dbReference>
<name>A0A0D2C0H0_9EURO</name>
<dbReference type="GeneID" id="27356403"/>
<dbReference type="Proteomes" id="UP000053342">
    <property type="component" value="Unassembled WGS sequence"/>
</dbReference>
<evidence type="ECO:0000313" key="7">
    <source>
        <dbReference type="EMBL" id="KIW43202.1"/>
    </source>
</evidence>
<dbReference type="VEuPathDB" id="FungiDB:PV06_04329"/>
<keyword evidence="5" id="KW-0539">Nucleus</keyword>
<gene>
    <name evidence="7" type="ORF">PV06_04329</name>
</gene>
<evidence type="ECO:0000256" key="3">
    <source>
        <dbReference type="ARBA" id="ARBA00023125"/>
    </source>
</evidence>
<keyword evidence="4" id="KW-0804">Transcription</keyword>
<keyword evidence="3" id="KW-0238">DNA-binding</keyword>
<evidence type="ECO:0000256" key="4">
    <source>
        <dbReference type="ARBA" id="ARBA00023163"/>
    </source>
</evidence>
<proteinExistence type="predicted"/>
<dbReference type="GO" id="GO:0008270">
    <property type="term" value="F:zinc ion binding"/>
    <property type="evidence" value="ECO:0007669"/>
    <property type="project" value="InterPro"/>
</dbReference>
<dbReference type="PANTHER" id="PTHR37534:SF46">
    <property type="entry name" value="ZN(II)2CYS6 TRANSCRIPTION FACTOR (EUROFUNG)"/>
    <property type="match status" value="1"/>
</dbReference>
<evidence type="ECO:0000313" key="8">
    <source>
        <dbReference type="Proteomes" id="UP000053342"/>
    </source>
</evidence>
<dbReference type="GO" id="GO:0005634">
    <property type="term" value="C:nucleus"/>
    <property type="evidence" value="ECO:0007669"/>
    <property type="project" value="UniProtKB-SubCell"/>
</dbReference>
<dbReference type="PROSITE" id="PS50048">
    <property type="entry name" value="ZN2_CY6_FUNGAL_2"/>
    <property type="match status" value="1"/>
</dbReference>
<dbReference type="PROSITE" id="PS00463">
    <property type="entry name" value="ZN2_CY6_FUNGAL_1"/>
    <property type="match status" value="1"/>
</dbReference>
<evidence type="ECO:0000256" key="5">
    <source>
        <dbReference type="ARBA" id="ARBA00023242"/>
    </source>
</evidence>
<reference evidence="7 8" key="1">
    <citation type="submission" date="2015-01" db="EMBL/GenBank/DDBJ databases">
        <title>The Genome Sequence of Exophiala oligosperma CBS72588.</title>
        <authorList>
            <consortium name="The Broad Institute Genomics Platform"/>
            <person name="Cuomo C."/>
            <person name="de Hoog S."/>
            <person name="Gorbushina A."/>
            <person name="Stielow B."/>
            <person name="Teixiera M."/>
            <person name="Abouelleil A."/>
            <person name="Chapman S.B."/>
            <person name="Priest M."/>
            <person name="Young S.K."/>
            <person name="Wortman J."/>
            <person name="Nusbaum C."/>
            <person name="Birren B."/>
        </authorList>
    </citation>
    <scope>NUCLEOTIDE SEQUENCE [LARGE SCALE GENOMIC DNA]</scope>
    <source>
        <strain evidence="7 8">CBS 72588</strain>
    </source>
</reference>
<feature type="domain" description="Zn(2)-C6 fungal-type" evidence="6">
    <location>
        <begin position="19"/>
        <end position="49"/>
    </location>
</feature>
<dbReference type="CDD" id="cd00067">
    <property type="entry name" value="GAL4"/>
    <property type="match status" value="1"/>
</dbReference>
<evidence type="ECO:0000256" key="2">
    <source>
        <dbReference type="ARBA" id="ARBA00023015"/>
    </source>
</evidence>
<organism evidence="7 8">
    <name type="scientific">Exophiala oligosperma</name>
    <dbReference type="NCBI Taxonomy" id="215243"/>
    <lineage>
        <taxon>Eukaryota</taxon>
        <taxon>Fungi</taxon>
        <taxon>Dikarya</taxon>
        <taxon>Ascomycota</taxon>
        <taxon>Pezizomycotina</taxon>
        <taxon>Eurotiomycetes</taxon>
        <taxon>Chaetothyriomycetidae</taxon>
        <taxon>Chaetothyriales</taxon>
        <taxon>Herpotrichiellaceae</taxon>
        <taxon>Exophiala</taxon>
    </lineage>
</organism>
<comment type="subcellular location">
    <subcellularLocation>
        <location evidence="1">Nucleus</location>
    </subcellularLocation>
</comment>
<dbReference type="OrthoDB" id="5419315at2759"/>
<dbReference type="Gene3D" id="4.10.240.10">
    <property type="entry name" value="Zn(2)-C6 fungal-type DNA-binding domain"/>
    <property type="match status" value="1"/>
</dbReference>
<dbReference type="HOGENOM" id="CLU_023417_2_1_1"/>
<dbReference type="InterPro" id="IPR001138">
    <property type="entry name" value="Zn2Cys6_DnaBD"/>
</dbReference>
<evidence type="ECO:0000256" key="1">
    <source>
        <dbReference type="ARBA" id="ARBA00004123"/>
    </source>
</evidence>
<dbReference type="STRING" id="215243.A0A0D2C0H0"/>
<protein>
    <recommendedName>
        <fullName evidence="6">Zn(2)-C6 fungal-type domain-containing protein</fullName>
    </recommendedName>
</protein>
<dbReference type="EMBL" id="KN847335">
    <property type="protein sequence ID" value="KIW43202.1"/>
    <property type="molecule type" value="Genomic_DNA"/>
</dbReference>
<dbReference type="Pfam" id="PF11951">
    <property type="entry name" value="Fungal_trans_2"/>
    <property type="match status" value="1"/>
</dbReference>
<sequence length="534" mass="59506">MVIDPSKRKRRFHARSKSGCLTCRARRKRCTEEKPVCLGCSRNFLLCSWPSPPNPALEDGAVAENVDPRGFSDYGVSEQLDTKRHGKQIMPANDLTHHSGCSYLEPILGAGPGNILPCLESLFATSSTHSKALASPREQRLFQHFHESTSGMLAARGFCYNPFVTCLLPLAMTNDGIMHTILAISASHYTSALGNDSLYALGRQHYAIAIRFAKHQITKFARGMCDQPLVLAALLLSLCEFEVMPPSLPALPQAQLTRPIKCVDGSLHGAVLHHLNAVTQILAQVPPSWLRSCEPLCEFIAELYTFLTTVSRNFGLAARHTTPQLHIMHKKVGLEGTFGQLYGFMFGCAYDLYMLIPQIQTLAVERHSQPNEDLHCEAEFRAIETQIGQWKPSEDITGKDVSDALKVSGLMLQQALYVYLSCAIHGPGKPNSLLLYDIQPKIQAFLNLMSLLPPACSEWTTMSWPMLVVGSCVRDQVRREIMLDCANERMPKMFGAYALMRTLRWLWESDDPTAFGPWGIEKIMTERNVRLCVG</sequence>
<dbReference type="GO" id="GO:0000981">
    <property type="term" value="F:DNA-binding transcription factor activity, RNA polymerase II-specific"/>
    <property type="evidence" value="ECO:0007669"/>
    <property type="project" value="InterPro"/>
</dbReference>
<dbReference type="AlphaFoldDB" id="A0A0D2C0H0"/>
<dbReference type="SMART" id="SM00066">
    <property type="entry name" value="GAL4"/>
    <property type="match status" value="1"/>
</dbReference>